<dbReference type="EMBL" id="DRBS01000074">
    <property type="protein sequence ID" value="HDD43607.1"/>
    <property type="molecule type" value="Genomic_DNA"/>
</dbReference>
<name>A0A7C0Y1R1_DESA2</name>
<comment type="caution">
    <text evidence="1">The sequence shown here is derived from an EMBL/GenBank/DDBJ whole genome shotgun (WGS) entry which is preliminary data.</text>
</comment>
<dbReference type="AlphaFoldDB" id="A0A7C0Y1R1"/>
<proteinExistence type="predicted"/>
<evidence type="ECO:0000313" key="1">
    <source>
        <dbReference type="EMBL" id="HDD43607.1"/>
    </source>
</evidence>
<reference evidence="1" key="1">
    <citation type="journal article" date="2020" name="mSystems">
        <title>Genome- and Community-Level Interaction Insights into Carbon Utilization and Element Cycling Functions of Hydrothermarchaeota in Hydrothermal Sediment.</title>
        <authorList>
            <person name="Zhou Z."/>
            <person name="Liu Y."/>
            <person name="Xu W."/>
            <person name="Pan J."/>
            <person name="Luo Z.H."/>
            <person name="Li M."/>
        </authorList>
    </citation>
    <scope>NUCLEOTIDE SEQUENCE [LARGE SCALE GENOMIC DNA]</scope>
    <source>
        <strain evidence="1">HyVt-233</strain>
    </source>
</reference>
<sequence length="150" mass="17779">MENLTRIGFTLEDLSWEIEGTEAFVKEEWGKIKDYLLEYLQAKLRSTTPTLVAINTRKLYEFYQQKNPRSHLKTITVFAYYLKHFEGKEEFSQTDLRQCYQALGLTPPKVLTQAIRDVRSRYKYFNKGSKRGYYTISPLGEKFVEEELPK</sequence>
<dbReference type="Proteomes" id="UP000886289">
    <property type="component" value="Unassembled WGS sequence"/>
</dbReference>
<protein>
    <submittedName>
        <fullName evidence="1">Uncharacterized protein</fullName>
    </submittedName>
</protein>
<organism evidence="1">
    <name type="scientific">Desulfofervidus auxilii</name>
    <dbReference type="NCBI Taxonomy" id="1621989"/>
    <lineage>
        <taxon>Bacteria</taxon>
        <taxon>Pseudomonadati</taxon>
        <taxon>Thermodesulfobacteriota</taxon>
        <taxon>Candidatus Desulfofervidia</taxon>
        <taxon>Candidatus Desulfofervidales</taxon>
        <taxon>Candidatus Desulfofervidaceae</taxon>
        <taxon>Candidatus Desulfofervidus</taxon>
    </lineage>
</organism>
<accession>A0A7C0Y1R1</accession>
<gene>
    <name evidence="1" type="ORF">ENG63_01920</name>
</gene>